<comment type="caution">
    <text evidence="2">The sequence shown here is derived from an EMBL/GenBank/DDBJ whole genome shotgun (WGS) entry which is preliminary data.</text>
</comment>
<keyword evidence="1" id="KW-0472">Membrane</keyword>
<dbReference type="Proteomes" id="UP000317010">
    <property type="component" value="Unassembled WGS sequence"/>
</dbReference>
<dbReference type="AlphaFoldDB" id="A0A562UGI7"/>
<feature type="transmembrane region" description="Helical" evidence="1">
    <location>
        <begin position="49"/>
        <end position="71"/>
    </location>
</feature>
<feature type="transmembrane region" description="Helical" evidence="1">
    <location>
        <begin position="12"/>
        <end position="29"/>
    </location>
</feature>
<dbReference type="EMBL" id="VLLI01000001">
    <property type="protein sequence ID" value="TWJ04497.1"/>
    <property type="molecule type" value="Genomic_DNA"/>
</dbReference>
<accession>A0A562UGI7</accession>
<protein>
    <submittedName>
        <fullName evidence="2">Uncharacterized protein</fullName>
    </submittedName>
</protein>
<reference evidence="2 3" key="1">
    <citation type="submission" date="2019-07" db="EMBL/GenBank/DDBJ databases">
        <title>Genomic Encyclopedia of Archaeal and Bacterial Type Strains, Phase II (KMG-II): from individual species to whole genera.</title>
        <authorList>
            <person name="Goeker M."/>
        </authorList>
    </citation>
    <scope>NUCLEOTIDE SEQUENCE [LARGE SCALE GENOMIC DNA]</scope>
    <source>
        <strain evidence="2 3">ATCC BAA-1854</strain>
    </source>
</reference>
<sequence length="75" mass="9218">MDKASFTRYKIYLLYVFYSFYNDVVLIPMKDGKKLQIQREGINEKQYVLQLQNILFFLRCRFNMLILIGYFKLLF</sequence>
<gene>
    <name evidence="2" type="ORF">JN11_00206</name>
</gene>
<evidence type="ECO:0000256" key="1">
    <source>
        <dbReference type="SAM" id="Phobius"/>
    </source>
</evidence>
<name>A0A562UGI7_9SPHI</name>
<keyword evidence="3" id="KW-1185">Reference proteome</keyword>
<proteinExistence type="predicted"/>
<keyword evidence="1" id="KW-0812">Transmembrane</keyword>
<organism evidence="2 3">
    <name type="scientific">Mucilaginibacter frigoritolerans</name>
    <dbReference type="NCBI Taxonomy" id="652788"/>
    <lineage>
        <taxon>Bacteria</taxon>
        <taxon>Pseudomonadati</taxon>
        <taxon>Bacteroidota</taxon>
        <taxon>Sphingobacteriia</taxon>
        <taxon>Sphingobacteriales</taxon>
        <taxon>Sphingobacteriaceae</taxon>
        <taxon>Mucilaginibacter</taxon>
    </lineage>
</organism>
<evidence type="ECO:0000313" key="3">
    <source>
        <dbReference type="Proteomes" id="UP000317010"/>
    </source>
</evidence>
<evidence type="ECO:0000313" key="2">
    <source>
        <dbReference type="EMBL" id="TWJ04497.1"/>
    </source>
</evidence>
<keyword evidence="1" id="KW-1133">Transmembrane helix</keyword>